<accession>A0A0F9QVW2</accession>
<name>A0A0F9QVW2_9ZZZZ</name>
<proteinExistence type="predicted"/>
<comment type="caution">
    <text evidence="1">The sequence shown here is derived from an EMBL/GenBank/DDBJ whole genome shotgun (WGS) entry which is preliminary data.</text>
</comment>
<organism evidence="1">
    <name type="scientific">marine sediment metagenome</name>
    <dbReference type="NCBI Taxonomy" id="412755"/>
    <lineage>
        <taxon>unclassified sequences</taxon>
        <taxon>metagenomes</taxon>
        <taxon>ecological metagenomes</taxon>
    </lineage>
</organism>
<evidence type="ECO:0000313" key="1">
    <source>
        <dbReference type="EMBL" id="KKN48490.1"/>
    </source>
</evidence>
<dbReference type="AlphaFoldDB" id="A0A0F9QVW2"/>
<gene>
    <name evidence="1" type="ORF">LCGC14_0652430</name>
</gene>
<sequence length="109" mass="12262">MAGIFPSATDSRNISDLKAIHAEVCAIETAILTAREAGERTVTICDTDFTNSIEHWTAFTDPIDPCNFDQDQLLSLQNQVIECFTSLGYSIVRKTDLNTNNTFCWIVRW</sequence>
<reference evidence="1" key="1">
    <citation type="journal article" date="2015" name="Nature">
        <title>Complex archaea that bridge the gap between prokaryotes and eukaryotes.</title>
        <authorList>
            <person name="Spang A."/>
            <person name="Saw J.H."/>
            <person name="Jorgensen S.L."/>
            <person name="Zaremba-Niedzwiedzka K."/>
            <person name="Martijn J."/>
            <person name="Lind A.E."/>
            <person name="van Eijk R."/>
            <person name="Schleper C."/>
            <person name="Guy L."/>
            <person name="Ettema T.J."/>
        </authorList>
    </citation>
    <scope>NUCLEOTIDE SEQUENCE</scope>
</reference>
<protein>
    <submittedName>
        <fullName evidence="1">Uncharacterized protein</fullName>
    </submittedName>
</protein>
<dbReference type="EMBL" id="LAZR01001218">
    <property type="protein sequence ID" value="KKN48490.1"/>
    <property type="molecule type" value="Genomic_DNA"/>
</dbReference>